<keyword evidence="7" id="KW-1185">Reference proteome</keyword>
<evidence type="ECO:0000256" key="1">
    <source>
        <dbReference type="ARBA" id="ARBA00022614"/>
    </source>
</evidence>
<evidence type="ECO:0000256" key="4">
    <source>
        <dbReference type="SAM" id="Coils"/>
    </source>
</evidence>
<name>A0ABR3M0F3_9TELE</name>
<proteinExistence type="predicted"/>
<dbReference type="EMBL" id="JAYMGO010000016">
    <property type="protein sequence ID" value="KAL1258591.1"/>
    <property type="molecule type" value="Genomic_DNA"/>
</dbReference>
<keyword evidence="2" id="KW-0677">Repeat</keyword>
<feature type="coiled-coil region" evidence="4">
    <location>
        <begin position="435"/>
        <end position="501"/>
    </location>
</feature>
<evidence type="ECO:0000256" key="3">
    <source>
        <dbReference type="ARBA" id="ARBA00023054"/>
    </source>
</evidence>
<dbReference type="PANTHER" id="PTHR23311">
    <property type="entry name" value="HEAT SHOCK REGULATED 2"/>
    <property type="match status" value="1"/>
</dbReference>
<evidence type="ECO:0008006" key="8">
    <source>
        <dbReference type="Google" id="ProtNLM"/>
    </source>
</evidence>
<evidence type="ECO:0000256" key="2">
    <source>
        <dbReference type="ARBA" id="ARBA00022737"/>
    </source>
</evidence>
<organism evidence="6 7">
    <name type="scientific">Cirrhinus molitorella</name>
    <name type="common">mud carp</name>
    <dbReference type="NCBI Taxonomy" id="172907"/>
    <lineage>
        <taxon>Eukaryota</taxon>
        <taxon>Metazoa</taxon>
        <taxon>Chordata</taxon>
        <taxon>Craniata</taxon>
        <taxon>Vertebrata</taxon>
        <taxon>Euteleostomi</taxon>
        <taxon>Actinopterygii</taxon>
        <taxon>Neopterygii</taxon>
        <taxon>Teleostei</taxon>
        <taxon>Ostariophysi</taxon>
        <taxon>Cypriniformes</taxon>
        <taxon>Cyprinidae</taxon>
        <taxon>Labeoninae</taxon>
        <taxon>Labeonini</taxon>
        <taxon>Cirrhinus</taxon>
    </lineage>
</organism>
<sequence>MRSLKSSFKTMAADGLTITEQWIREKLNLQHSCLADVRSLTLPGTYEGKICHLGASLKNFVRLKSLDLSHNALVTVQGIEHLEMLERLNLYYNRLASLQDVFSLHKLQNLKELDLRLNPVVKKHPHYRLYLVHAMTKLRKLDDCPVRDRERKAALMHFSSEANLDTNQKKHVLIQDTTQRSNEFRIKALQKMMKTLSLLDGNEEAALNDVSRKTWNSKRPETLSVRFENEHSPRLLQENPSESDIIHLINGPEFESSPKQNKESVSKRLDYKKEAQVGSQRVTFVSPVVESRHSVRSLNYSTVRGESVFTPHPANIQFDSHASSKCINVNAETSEDDCTALKWRNQPQDRENPVLHPPRLTYQITATSDRSSAASERKRKPQKGAYRKPMELLLSMMEELWSGKKENQQNRMFLMKMVQILSMMEQDVVGGEQEIQTLKEMLKAMKTRTELQEKQLRTETEDLKLKLQQAQESIEVLNEQLKNVLEENVSLQKQLIEAENKLLSSRLKKMPDMQDRGQQTATEEMSVKRRTIEEGNEANEQLESYRSLIARNERLLQQLEAALMS</sequence>
<dbReference type="SUPFAM" id="SSF52058">
    <property type="entry name" value="L domain-like"/>
    <property type="match status" value="1"/>
</dbReference>
<accession>A0ABR3M0F3</accession>
<feature type="region of interest" description="Disordered" evidence="5">
    <location>
        <begin position="366"/>
        <end position="385"/>
    </location>
</feature>
<dbReference type="Gene3D" id="3.80.10.10">
    <property type="entry name" value="Ribonuclease Inhibitor"/>
    <property type="match status" value="1"/>
</dbReference>
<dbReference type="Pfam" id="PF14580">
    <property type="entry name" value="LRR_9"/>
    <property type="match status" value="1"/>
</dbReference>
<dbReference type="InterPro" id="IPR055320">
    <property type="entry name" value="CEP72-like"/>
</dbReference>
<keyword evidence="3 4" id="KW-0175">Coiled coil</keyword>
<dbReference type="Proteomes" id="UP001558613">
    <property type="component" value="Unassembled WGS sequence"/>
</dbReference>
<dbReference type="PROSITE" id="PS51450">
    <property type="entry name" value="LRR"/>
    <property type="match status" value="2"/>
</dbReference>
<reference evidence="6 7" key="1">
    <citation type="submission" date="2023-09" db="EMBL/GenBank/DDBJ databases">
        <authorList>
            <person name="Wang M."/>
        </authorList>
    </citation>
    <scope>NUCLEOTIDE SEQUENCE [LARGE SCALE GENOMIC DNA]</scope>
    <source>
        <strain evidence="6">GT-2023</strain>
        <tissue evidence="6">Liver</tissue>
    </source>
</reference>
<dbReference type="PANTHER" id="PTHR23311:SF5">
    <property type="entry name" value="CENTROSOMAL PROTEIN OF 72 KDA"/>
    <property type="match status" value="1"/>
</dbReference>
<gene>
    <name evidence="6" type="ORF">QQF64_009168</name>
</gene>
<evidence type="ECO:0000313" key="6">
    <source>
        <dbReference type="EMBL" id="KAL1258591.1"/>
    </source>
</evidence>
<keyword evidence="1" id="KW-0433">Leucine-rich repeat</keyword>
<protein>
    <recommendedName>
        <fullName evidence="8">Centrosomal protein of 72 kDa</fullName>
    </recommendedName>
</protein>
<dbReference type="InterPro" id="IPR032675">
    <property type="entry name" value="LRR_dom_sf"/>
</dbReference>
<evidence type="ECO:0000256" key="5">
    <source>
        <dbReference type="SAM" id="MobiDB-lite"/>
    </source>
</evidence>
<dbReference type="InterPro" id="IPR001611">
    <property type="entry name" value="Leu-rich_rpt"/>
</dbReference>
<evidence type="ECO:0000313" key="7">
    <source>
        <dbReference type="Proteomes" id="UP001558613"/>
    </source>
</evidence>
<comment type="caution">
    <text evidence="6">The sequence shown here is derived from an EMBL/GenBank/DDBJ whole genome shotgun (WGS) entry which is preliminary data.</text>
</comment>